<accession>A0ABU2Q6M7</accession>
<dbReference type="InterPro" id="IPR042243">
    <property type="entry name" value="HypD_1"/>
</dbReference>
<feature type="non-terminal residue" evidence="1">
    <location>
        <position position="144"/>
    </location>
</feature>
<gene>
    <name evidence="1" type="ORF">RM705_36140</name>
</gene>
<dbReference type="EMBL" id="JAVRFA010000357">
    <property type="protein sequence ID" value="MDT0400093.1"/>
    <property type="molecule type" value="Genomic_DNA"/>
</dbReference>
<dbReference type="Gene3D" id="3.40.50.11750">
    <property type="entry name" value="HypD, alpha/beta domain 1"/>
    <property type="match status" value="1"/>
</dbReference>
<proteinExistence type="predicted"/>
<dbReference type="Pfam" id="PF01924">
    <property type="entry name" value="HypD"/>
    <property type="match status" value="1"/>
</dbReference>
<dbReference type="InterPro" id="IPR002780">
    <property type="entry name" value="Hyd_form_HypD"/>
</dbReference>
<evidence type="ECO:0000313" key="1">
    <source>
        <dbReference type="EMBL" id="MDT0400093.1"/>
    </source>
</evidence>
<feature type="non-terminal residue" evidence="1">
    <location>
        <position position="1"/>
    </location>
</feature>
<evidence type="ECO:0000313" key="2">
    <source>
        <dbReference type="Proteomes" id="UP001183881"/>
    </source>
</evidence>
<comment type="caution">
    <text evidence="1">The sequence shown here is derived from an EMBL/GenBank/DDBJ whole genome shotgun (WGS) entry which is preliminary data.</text>
</comment>
<reference evidence="2" key="1">
    <citation type="submission" date="2023-07" db="EMBL/GenBank/DDBJ databases">
        <title>30 novel species of actinomycetes from the DSMZ collection.</title>
        <authorList>
            <person name="Nouioui I."/>
        </authorList>
    </citation>
    <scope>NUCLEOTIDE SEQUENCE [LARGE SCALE GENOMIC DNA]</scope>
    <source>
        <strain evidence="2">DSM 41636</strain>
    </source>
</reference>
<dbReference type="PANTHER" id="PTHR30149">
    <property type="entry name" value="HYDROGENASE PROTEIN ASSEMBLY PROTEIN HYPD"/>
    <property type="match status" value="1"/>
</dbReference>
<name>A0ABU2Q6M7_9ACTN</name>
<sequence>FETTAPSTAVTLVRARALGVDNFSVFCNHVTIVPPIKAILESPDLRLSGFLGPGHVSTVVGLRPYRFVPAVYHKPIVVAGFEPLDILASVHMLLRQIRDGRCEVENQYTRVVRPEGNTAALKLMAETFELRPHFEWRGLGFISQ</sequence>
<dbReference type="Proteomes" id="UP001183881">
    <property type="component" value="Unassembled WGS sequence"/>
</dbReference>
<dbReference type="PANTHER" id="PTHR30149:SF0">
    <property type="entry name" value="HYDROGENASE MATURATION FACTOR HYPD"/>
    <property type="match status" value="1"/>
</dbReference>
<organism evidence="1 2">
    <name type="scientific">Streptomyces edwardsiae</name>
    <dbReference type="NCBI Taxonomy" id="3075527"/>
    <lineage>
        <taxon>Bacteria</taxon>
        <taxon>Bacillati</taxon>
        <taxon>Actinomycetota</taxon>
        <taxon>Actinomycetes</taxon>
        <taxon>Kitasatosporales</taxon>
        <taxon>Streptomycetaceae</taxon>
        <taxon>Streptomyces</taxon>
    </lineage>
</organism>
<protein>
    <submittedName>
        <fullName evidence="1">Hydrogenase formation protein HypD</fullName>
    </submittedName>
</protein>
<keyword evidence="2" id="KW-1185">Reference proteome</keyword>